<feature type="chain" id="PRO_5040408267" description="CBM-cenC domain-containing protein" evidence="1">
    <location>
        <begin position="22"/>
        <end position="244"/>
    </location>
</feature>
<protein>
    <recommendedName>
        <fullName evidence="4">CBM-cenC domain-containing protein</fullName>
    </recommendedName>
</protein>
<evidence type="ECO:0000313" key="2">
    <source>
        <dbReference type="EMBL" id="KAG5655131.1"/>
    </source>
</evidence>
<feature type="signal peptide" evidence="1">
    <location>
        <begin position="1"/>
        <end position="21"/>
    </location>
</feature>
<comment type="caution">
    <text evidence="2">The sequence shown here is derived from an EMBL/GenBank/DDBJ whole genome shotgun (WGS) entry which is preliminary data.</text>
</comment>
<reference evidence="2" key="1">
    <citation type="submission" date="2021-04" db="EMBL/GenBank/DDBJ databases">
        <title>Draft genome of Fusarium avenaceum strain F156N33, isolated from an atmospheric sample in Virginia.</title>
        <authorList>
            <person name="Yang S."/>
            <person name="Vinatzer B.A."/>
            <person name="Coleman J."/>
        </authorList>
    </citation>
    <scope>NUCLEOTIDE SEQUENCE</scope>
    <source>
        <strain evidence="2">F156N33</strain>
    </source>
</reference>
<keyword evidence="3" id="KW-1185">Reference proteome</keyword>
<evidence type="ECO:0008006" key="4">
    <source>
        <dbReference type="Google" id="ProtNLM"/>
    </source>
</evidence>
<dbReference type="Gene3D" id="2.60.120.260">
    <property type="entry name" value="Galactose-binding domain-like"/>
    <property type="match status" value="1"/>
</dbReference>
<evidence type="ECO:0000256" key="1">
    <source>
        <dbReference type="SAM" id="SignalP"/>
    </source>
</evidence>
<proteinExistence type="predicted"/>
<accession>A0A9P7GS17</accession>
<dbReference type="EMBL" id="JAGPUO010000035">
    <property type="protein sequence ID" value="KAG5655131.1"/>
    <property type="molecule type" value="Genomic_DNA"/>
</dbReference>
<evidence type="ECO:0000313" key="3">
    <source>
        <dbReference type="Proteomes" id="UP000782241"/>
    </source>
</evidence>
<dbReference type="AlphaFoldDB" id="A0A9P7GS17"/>
<name>A0A9P7GS17_9HYPO</name>
<dbReference type="Proteomes" id="UP000782241">
    <property type="component" value="Unassembled WGS sequence"/>
</dbReference>
<sequence length="244" mass="25151">MVCHSIFALAALAACILEAQAGPCRPTATTVTSSVAETLSTAVPESTLASLATTLIEATTTSVLVSETISTTVAEPTTTTAGPPACVETQVIVNPGFDSSASDITPWVGRSYGIQSGRSYTPPNSVTLMFTNGGGSARIAQTLQNLSGKYVLSFRYGSVSAQGLGAGFSCLITPKIGNDALSPVDVYQVTTNWDSTTQEWSAGNGDVTEAELSLSADCAGEYDQLFIHVDEVTLTKVCDGSATD</sequence>
<keyword evidence="1" id="KW-0732">Signal</keyword>
<organism evidence="2 3">
    <name type="scientific">Fusarium avenaceum</name>
    <dbReference type="NCBI Taxonomy" id="40199"/>
    <lineage>
        <taxon>Eukaryota</taxon>
        <taxon>Fungi</taxon>
        <taxon>Dikarya</taxon>
        <taxon>Ascomycota</taxon>
        <taxon>Pezizomycotina</taxon>
        <taxon>Sordariomycetes</taxon>
        <taxon>Hypocreomycetidae</taxon>
        <taxon>Hypocreales</taxon>
        <taxon>Nectriaceae</taxon>
        <taxon>Fusarium</taxon>
        <taxon>Fusarium tricinctum species complex</taxon>
    </lineage>
</organism>
<gene>
    <name evidence="2" type="ORF">KAF25_001904</name>
</gene>